<feature type="chain" id="PRO_5010357567" evidence="1">
    <location>
        <begin position="20"/>
        <end position="51"/>
    </location>
</feature>
<keyword evidence="1" id="KW-0732">Signal</keyword>
<keyword evidence="3" id="KW-1185">Reference proteome</keyword>
<sequence length="51" mass="5354">MKTLYAAAFFAVLGLPAFAQPMPDLPRLTFPDPAPTSQGCTAATTPSVCLR</sequence>
<proteinExistence type="predicted"/>
<accession>A0A1H8AI56</accession>
<dbReference type="EMBL" id="FOCO01000001">
    <property type="protein sequence ID" value="SEM70455.1"/>
    <property type="molecule type" value="Genomic_DNA"/>
</dbReference>
<protein>
    <submittedName>
        <fullName evidence="2">Uncharacterized protein</fullName>
    </submittedName>
</protein>
<evidence type="ECO:0000313" key="2">
    <source>
        <dbReference type="EMBL" id="SEM70455.1"/>
    </source>
</evidence>
<dbReference type="AlphaFoldDB" id="A0A1H8AI56"/>
<evidence type="ECO:0000256" key="1">
    <source>
        <dbReference type="SAM" id="SignalP"/>
    </source>
</evidence>
<evidence type="ECO:0000313" key="3">
    <source>
        <dbReference type="Proteomes" id="UP000183002"/>
    </source>
</evidence>
<organism evidence="2 3">
    <name type="scientific">Pseudorhodobacter antarcticus</name>
    <dbReference type="NCBI Taxonomy" id="1077947"/>
    <lineage>
        <taxon>Bacteria</taxon>
        <taxon>Pseudomonadati</taxon>
        <taxon>Pseudomonadota</taxon>
        <taxon>Alphaproteobacteria</taxon>
        <taxon>Rhodobacterales</taxon>
        <taxon>Paracoccaceae</taxon>
        <taxon>Pseudorhodobacter</taxon>
    </lineage>
</organism>
<dbReference type="Proteomes" id="UP000183002">
    <property type="component" value="Unassembled WGS sequence"/>
</dbReference>
<dbReference type="RefSeq" id="WP_156215315.1">
    <property type="nucleotide sequence ID" value="NZ_FOCO01000001.1"/>
</dbReference>
<dbReference type="OrthoDB" id="9784383at2"/>
<name>A0A1H8AI56_9RHOB</name>
<reference evidence="2 3" key="1">
    <citation type="submission" date="2016-10" db="EMBL/GenBank/DDBJ databases">
        <authorList>
            <person name="de Groot N.N."/>
        </authorList>
    </citation>
    <scope>NUCLEOTIDE SEQUENCE [LARGE SCALE GENOMIC DNA]</scope>
    <source>
        <strain evidence="2 3">CGMCC 1.10836</strain>
    </source>
</reference>
<gene>
    <name evidence="2" type="ORF">SAMN05216227_1001150</name>
</gene>
<feature type="signal peptide" evidence="1">
    <location>
        <begin position="1"/>
        <end position="19"/>
    </location>
</feature>